<evidence type="ECO:0000313" key="4">
    <source>
        <dbReference type="Proteomes" id="UP001500368"/>
    </source>
</evidence>
<evidence type="ECO:0000313" key="3">
    <source>
        <dbReference type="EMBL" id="GAA4921640.1"/>
    </source>
</evidence>
<gene>
    <name evidence="3" type="ORF">GCM10025790_17730</name>
</gene>
<evidence type="ECO:0000256" key="1">
    <source>
        <dbReference type="SAM" id="MobiDB-lite"/>
    </source>
</evidence>
<dbReference type="PANTHER" id="PTHR42924">
    <property type="entry name" value="EXONUCLEASE"/>
    <property type="match status" value="1"/>
</dbReference>
<dbReference type="Pfam" id="PF02811">
    <property type="entry name" value="PHP"/>
    <property type="match status" value="1"/>
</dbReference>
<dbReference type="EMBL" id="BAABLW010000007">
    <property type="protein sequence ID" value="GAA4921640.1"/>
    <property type="molecule type" value="Genomic_DNA"/>
</dbReference>
<comment type="caution">
    <text evidence="3">The sequence shown here is derived from an EMBL/GenBank/DDBJ whole genome shotgun (WGS) entry which is preliminary data.</text>
</comment>
<dbReference type="PANTHER" id="PTHR42924:SF3">
    <property type="entry name" value="POLYMERASE_HISTIDINOL PHOSPHATASE N-TERMINAL DOMAIN-CONTAINING PROTEIN"/>
    <property type="match status" value="1"/>
</dbReference>
<dbReference type="SMART" id="SM00481">
    <property type="entry name" value="POLIIIAc"/>
    <property type="match status" value="1"/>
</dbReference>
<name>A0ABP9FYC1_9MICC</name>
<dbReference type="SUPFAM" id="SSF89550">
    <property type="entry name" value="PHP domain-like"/>
    <property type="match status" value="1"/>
</dbReference>
<keyword evidence="4" id="KW-1185">Reference proteome</keyword>
<evidence type="ECO:0000259" key="2">
    <source>
        <dbReference type="SMART" id="SM00481"/>
    </source>
</evidence>
<dbReference type="Proteomes" id="UP001500368">
    <property type="component" value="Unassembled WGS sequence"/>
</dbReference>
<dbReference type="CDD" id="cd07438">
    <property type="entry name" value="PHP_HisPPase_AMP"/>
    <property type="match status" value="1"/>
</dbReference>
<protein>
    <submittedName>
        <fullName evidence="3">PHP domain-containing protein</fullName>
    </submittedName>
</protein>
<dbReference type="InterPro" id="IPR052018">
    <property type="entry name" value="PHP_domain"/>
</dbReference>
<dbReference type="Gene3D" id="1.10.150.650">
    <property type="match status" value="1"/>
</dbReference>
<feature type="region of interest" description="Disordered" evidence="1">
    <location>
        <begin position="244"/>
        <end position="264"/>
    </location>
</feature>
<sequence>MSFDLHTHSMVSDGTEPPAEVVAAAKRAGLRGLALTDHDTTAGWTAAIEAAQALQLVLIPGMEITTRTDDGISVHLLSYLHDPAHVGLMDAIATARGGRVERAKRICERLAEDFPITWEIVVEHVGPDATIGRPHLADAMVAVGVVADRSEAFAKYLHPGTKYYVSQENITPIEAIRLVRDAGGVPVIAHAMASARGRTVSVPQLEQMVEAGLAGVEVWHRDNPEPGRRLLLDLAARHDLIATGSSDYHGTGKPNRIGENSSPTSVVERIISEATGSPAYGRL</sequence>
<reference evidence="4" key="1">
    <citation type="journal article" date="2019" name="Int. J. Syst. Evol. Microbiol.">
        <title>The Global Catalogue of Microorganisms (GCM) 10K type strain sequencing project: providing services to taxonomists for standard genome sequencing and annotation.</title>
        <authorList>
            <consortium name="The Broad Institute Genomics Platform"/>
            <consortium name="The Broad Institute Genome Sequencing Center for Infectious Disease"/>
            <person name="Wu L."/>
            <person name="Ma J."/>
        </authorList>
    </citation>
    <scope>NUCLEOTIDE SEQUENCE [LARGE SCALE GENOMIC DNA]</scope>
    <source>
        <strain evidence="4">JCM 19129</strain>
    </source>
</reference>
<proteinExistence type="predicted"/>
<dbReference type="RefSeq" id="WP_345477683.1">
    <property type="nucleotide sequence ID" value="NZ_BAABLW010000007.1"/>
</dbReference>
<organism evidence="3 4">
    <name type="scientific">Nesterenkonia rhizosphaerae</name>
    <dbReference type="NCBI Taxonomy" id="1348272"/>
    <lineage>
        <taxon>Bacteria</taxon>
        <taxon>Bacillati</taxon>
        <taxon>Actinomycetota</taxon>
        <taxon>Actinomycetes</taxon>
        <taxon>Micrococcales</taxon>
        <taxon>Micrococcaceae</taxon>
        <taxon>Nesterenkonia</taxon>
    </lineage>
</organism>
<dbReference type="InterPro" id="IPR003141">
    <property type="entry name" value="Pol/His_phosphatase_N"/>
</dbReference>
<feature type="domain" description="Polymerase/histidinol phosphatase N-terminal" evidence="2">
    <location>
        <begin position="3"/>
        <end position="68"/>
    </location>
</feature>
<dbReference type="InterPro" id="IPR004013">
    <property type="entry name" value="PHP_dom"/>
</dbReference>
<accession>A0ABP9FYC1</accession>
<dbReference type="Gene3D" id="3.20.20.140">
    <property type="entry name" value="Metal-dependent hydrolases"/>
    <property type="match status" value="1"/>
</dbReference>
<dbReference type="InterPro" id="IPR016195">
    <property type="entry name" value="Pol/histidinol_Pase-like"/>
</dbReference>